<feature type="transmembrane region" description="Helical" evidence="7">
    <location>
        <begin position="55"/>
        <end position="73"/>
    </location>
</feature>
<evidence type="ECO:0000256" key="2">
    <source>
        <dbReference type="ARBA" id="ARBA00022679"/>
    </source>
</evidence>
<keyword evidence="5 7" id="KW-0472">Membrane</keyword>
<evidence type="ECO:0000256" key="6">
    <source>
        <dbReference type="ARBA" id="ARBA00023315"/>
    </source>
</evidence>
<dbReference type="GO" id="GO:0016020">
    <property type="term" value="C:membrane"/>
    <property type="evidence" value="ECO:0007669"/>
    <property type="project" value="UniProtKB-SubCell"/>
</dbReference>
<dbReference type="PANTHER" id="PTHR12246">
    <property type="entry name" value="PALMITOYLTRANSFERASE ZDHHC16"/>
    <property type="match status" value="1"/>
</dbReference>
<dbReference type="GO" id="GO:0019706">
    <property type="term" value="F:protein-cysteine S-palmitoyltransferase activity"/>
    <property type="evidence" value="ECO:0007669"/>
    <property type="project" value="UniProtKB-EC"/>
</dbReference>
<reference evidence="10" key="2">
    <citation type="submission" date="2020-05" db="UniProtKB">
        <authorList>
            <consortium name="EnsemblMetazoa"/>
        </authorList>
    </citation>
    <scope>IDENTIFICATION</scope>
    <source>
        <strain evidence="10">USDA</strain>
    </source>
</reference>
<dbReference type="PROSITE" id="PS50216">
    <property type="entry name" value="DHHC"/>
    <property type="match status" value="1"/>
</dbReference>
<dbReference type="Proteomes" id="UP000095300">
    <property type="component" value="Unassembled WGS sequence"/>
</dbReference>
<reference evidence="11" key="1">
    <citation type="submission" date="2015-05" db="EMBL/GenBank/DDBJ databases">
        <authorList>
            <person name="Wilson R.K."/>
            <person name="Warren W.C."/>
            <person name="Olafson P."/>
        </authorList>
    </citation>
    <scope>NUCLEOTIDE SEQUENCE [LARGE SCALE GENOMIC DNA]</scope>
    <source>
        <strain evidence="11">USDA</strain>
    </source>
</reference>
<dbReference type="EnsemblMetazoa" id="SCAU010434-RE">
    <property type="protein sequence ID" value="SCAU010434-PE"/>
    <property type="gene ID" value="SCAU010434"/>
</dbReference>
<keyword evidence="4 7" id="KW-1133">Transmembrane helix</keyword>
<accession>A0A1I8PRL7</accession>
<evidence type="ECO:0000256" key="5">
    <source>
        <dbReference type="ARBA" id="ARBA00023136"/>
    </source>
</evidence>
<name>A0A1I8PRL7_STOCA</name>
<dbReference type="Pfam" id="PF01529">
    <property type="entry name" value="DHHC"/>
    <property type="match status" value="1"/>
</dbReference>
<gene>
    <name evidence="10" type="primary">106086158</name>
</gene>
<keyword evidence="11" id="KW-1185">Reference proteome</keyword>
<sequence length="426" mass="49219">MSNYERKKTTPCCVGCMQAIKWIPVIFIASVIAWSYYAYVVELCVLAIESTFEKIAFLIFYHVICVLFFWSYWNTVFTPVGTVPSNWRIPESEIERLFRAESQEQQKRILEYCARDLPVTNRTLNGSVRFCDKCRIIKPDRCHHCSVCGTCVLKMDHHCPWVNNCVCFNNYKFFVLFLGYALLYCLYVALTSLEYFIRFWRSEFLEQGELTSGGMGRFHILFLFFVSLMFAISLVSLFGYHIYLVLKNRTTLEAFRAPIFRVGGADKNGFNLGKFANFQEVFGDNWKLWFLPIYSSTGNGDGLQYPTTTMHHHHHQQQQQHQEHQLQSNATSYHSMDDSRNRLDVQLPHPTDKLISYENTMHTPTVEVPNINHHHHQQQDVSLSTGANIDSAAINGNVIVNMDILDTTKSSTVENKANLADIHKLA</sequence>
<dbReference type="AlphaFoldDB" id="A0A1I8PRL7"/>
<dbReference type="VEuPathDB" id="VectorBase:SCAU010434"/>
<comment type="subcellular location">
    <subcellularLocation>
        <location evidence="1">Membrane</location>
        <topology evidence="1">Multi-pass membrane protein</topology>
    </subcellularLocation>
</comment>
<feature type="transmembrane region" description="Helical" evidence="7">
    <location>
        <begin position="173"/>
        <end position="197"/>
    </location>
</feature>
<dbReference type="EC" id="2.3.1.225" evidence="7"/>
<evidence type="ECO:0000313" key="10">
    <source>
        <dbReference type="EnsemblMetazoa" id="SCAU010434-PB"/>
    </source>
</evidence>
<evidence type="ECO:0000259" key="9">
    <source>
        <dbReference type="Pfam" id="PF01529"/>
    </source>
</evidence>
<feature type="transmembrane region" description="Helical" evidence="7">
    <location>
        <begin position="25"/>
        <end position="48"/>
    </location>
</feature>
<evidence type="ECO:0000256" key="4">
    <source>
        <dbReference type="ARBA" id="ARBA00022989"/>
    </source>
</evidence>
<evidence type="ECO:0000256" key="1">
    <source>
        <dbReference type="ARBA" id="ARBA00004141"/>
    </source>
</evidence>
<evidence type="ECO:0000256" key="7">
    <source>
        <dbReference type="RuleBase" id="RU079119"/>
    </source>
</evidence>
<dbReference type="InterPro" id="IPR001594">
    <property type="entry name" value="Palmitoyltrfase_DHHC"/>
</dbReference>
<evidence type="ECO:0000313" key="11">
    <source>
        <dbReference type="Proteomes" id="UP000095300"/>
    </source>
</evidence>
<proteinExistence type="inferred from homology"/>
<dbReference type="KEGG" id="scac:106086158"/>
<dbReference type="OrthoDB" id="9909019at2759"/>
<evidence type="ECO:0000256" key="8">
    <source>
        <dbReference type="SAM" id="MobiDB-lite"/>
    </source>
</evidence>
<keyword evidence="6 7" id="KW-0012">Acyltransferase</keyword>
<evidence type="ECO:0000256" key="3">
    <source>
        <dbReference type="ARBA" id="ARBA00022692"/>
    </source>
</evidence>
<feature type="domain" description="Palmitoyltransferase DHHC" evidence="9">
    <location>
        <begin position="128"/>
        <end position="255"/>
    </location>
</feature>
<feature type="region of interest" description="Disordered" evidence="8">
    <location>
        <begin position="304"/>
        <end position="338"/>
    </location>
</feature>
<dbReference type="InterPro" id="IPR039859">
    <property type="entry name" value="PFA4/ZDH16/20/ERF2-like"/>
</dbReference>
<feature type="transmembrane region" description="Helical" evidence="7">
    <location>
        <begin position="218"/>
        <end position="243"/>
    </location>
</feature>
<comment type="catalytic activity">
    <reaction evidence="7">
        <text>L-cysteinyl-[protein] + hexadecanoyl-CoA = S-hexadecanoyl-L-cysteinyl-[protein] + CoA</text>
        <dbReference type="Rhea" id="RHEA:36683"/>
        <dbReference type="Rhea" id="RHEA-COMP:10131"/>
        <dbReference type="Rhea" id="RHEA-COMP:11032"/>
        <dbReference type="ChEBI" id="CHEBI:29950"/>
        <dbReference type="ChEBI" id="CHEBI:57287"/>
        <dbReference type="ChEBI" id="CHEBI:57379"/>
        <dbReference type="ChEBI" id="CHEBI:74151"/>
        <dbReference type="EC" id="2.3.1.225"/>
    </reaction>
</comment>
<comment type="similarity">
    <text evidence="7">Belongs to the DHHC palmitoyltransferase family.</text>
</comment>
<protein>
    <recommendedName>
        <fullName evidence="7">Palmitoyltransferase</fullName>
        <ecNumber evidence="7">2.3.1.225</ecNumber>
    </recommendedName>
</protein>
<keyword evidence="3 7" id="KW-0812">Transmembrane</keyword>
<comment type="domain">
    <text evidence="7">The DHHC domain is required for palmitoyltransferase activity.</text>
</comment>
<organism evidence="10 11">
    <name type="scientific">Stomoxys calcitrans</name>
    <name type="common">Stable fly</name>
    <name type="synonym">Conops calcitrans</name>
    <dbReference type="NCBI Taxonomy" id="35570"/>
    <lineage>
        <taxon>Eukaryota</taxon>
        <taxon>Metazoa</taxon>
        <taxon>Ecdysozoa</taxon>
        <taxon>Arthropoda</taxon>
        <taxon>Hexapoda</taxon>
        <taxon>Insecta</taxon>
        <taxon>Pterygota</taxon>
        <taxon>Neoptera</taxon>
        <taxon>Endopterygota</taxon>
        <taxon>Diptera</taxon>
        <taxon>Brachycera</taxon>
        <taxon>Muscomorpha</taxon>
        <taxon>Muscoidea</taxon>
        <taxon>Muscidae</taxon>
        <taxon>Stomoxys</taxon>
    </lineage>
</organism>
<dbReference type="EnsemblMetazoa" id="SCAU010434-RB">
    <property type="protein sequence ID" value="SCAU010434-PB"/>
    <property type="gene ID" value="SCAU010434"/>
</dbReference>
<keyword evidence="2 7" id="KW-0808">Transferase</keyword>
<dbReference type="STRING" id="35570.A0A1I8PRL7"/>